<dbReference type="GO" id="GO:0071555">
    <property type="term" value="P:cell wall organization"/>
    <property type="evidence" value="ECO:0007669"/>
    <property type="project" value="UniProtKB-KW"/>
</dbReference>
<dbReference type="STRING" id="1817824.A2751_05355"/>
<evidence type="ECO:0000256" key="8">
    <source>
        <dbReference type="PIRSR" id="PIRSR618044-2"/>
    </source>
</evidence>
<evidence type="ECO:0000256" key="5">
    <source>
        <dbReference type="ARBA" id="ARBA00022984"/>
    </source>
</evidence>
<dbReference type="GO" id="GO:0008360">
    <property type="term" value="P:regulation of cell shape"/>
    <property type="evidence" value="ECO:0007669"/>
    <property type="project" value="UniProtKB-KW"/>
</dbReference>
<accession>A0A1F5NP14</accession>
<dbReference type="Gene3D" id="3.40.710.10">
    <property type="entry name" value="DD-peptidase/beta-lactamase superfamily"/>
    <property type="match status" value="1"/>
</dbReference>
<dbReference type="PANTHER" id="PTHR21581:SF6">
    <property type="entry name" value="TRAFFICKING PROTEIN PARTICLE COMPLEX SUBUNIT 12"/>
    <property type="match status" value="1"/>
</dbReference>
<comment type="similarity">
    <text evidence="1 9">Belongs to the peptidase S11 family.</text>
</comment>
<evidence type="ECO:0000313" key="12">
    <source>
        <dbReference type="Proteomes" id="UP000176864"/>
    </source>
</evidence>
<dbReference type="EMBL" id="MFEK01000003">
    <property type="protein sequence ID" value="OGE79429.1"/>
    <property type="molecule type" value="Genomic_DNA"/>
</dbReference>
<keyword evidence="6" id="KW-0961">Cell wall biogenesis/degradation</keyword>
<reference evidence="11 12" key="1">
    <citation type="journal article" date="2016" name="Nat. Commun.">
        <title>Thousands of microbial genomes shed light on interconnected biogeochemical processes in an aquifer system.</title>
        <authorList>
            <person name="Anantharaman K."/>
            <person name="Brown C.T."/>
            <person name="Hug L.A."/>
            <person name="Sharon I."/>
            <person name="Castelle C.J."/>
            <person name="Probst A.J."/>
            <person name="Thomas B.C."/>
            <person name="Singh A."/>
            <person name="Wilkins M.J."/>
            <person name="Karaoz U."/>
            <person name="Brodie E.L."/>
            <person name="Williams K.H."/>
            <person name="Hubbard S.S."/>
            <person name="Banfield J.F."/>
        </authorList>
    </citation>
    <scope>NUCLEOTIDE SEQUENCE [LARGE SCALE GENOMIC DNA]</scope>
</reference>
<dbReference type="AlphaFoldDB" id="A0A1F5NP14"/>
<evidence type="ECO:0000256" key="7">
    <source>
        <dbReference type="PIRSR" id="PIRSR618044-1"/>
    </source>
</evidence>
<evidence type="ECO:0000256" key="6">
    <source>
        <dbReference type="ARBA" id="ARBA00023316"/>
    </source>
</evidence>
<evidence type="ECO:0000256" key="9">
    <source>
        <dbReference type="RuleBase" id="RU004016"/>
    </source>
</evidence>
<sequence>MRETKKYFLILAVAAIFSVFESAPQFPQGKIAGVAVNAAQQGFLDFPLVPDTKLVLLPVSRNAEKPPEISAKAVLIRDVASRATILERNSAEKLPIASLTKLMTALVVVETSSLDEEVEIVSSDLNTAAYRLNFNPGETLTVRDLLTGMLVSSANDAALALARHTKGSIEEFVKAMNEKTRDLRMFATSFQNPIGLDHARQYSTAADLSLLVEEFMNHTELLDIVKMKAATVSTISGRQKSRLYTTNKLLLDRADVIGLKTGFTAEAGGSLIILVHREKEHAPIEYYSIMLGSSDREGETDLLMKWIDDNFIWK</sequence>
<feature type="active site" description="Acyl-ester intermediate" evidence="7">
    <location>
        <position position="98"/>
    </location>
</feature>
<evidence type="ECO:0000256" key="1">
    <source>
        <dbReference type="ARBA" id="ARBA00007164"/>
    </source>
</evidence>
<dbReference type="InterPro" id="IPR018044">
    <property type="entry name" value="Peptidase_S11"/>
</dbReference>
<dbReference type="GO" id="GO:0009002">
    <property type="term" value="F:serine-type D-Ala-D-Ala carboxypeptidase activity"/>
    <property type="evidence" value="ECO:0007669"/>
    <property type="project" value="InterPro"/>
</dbReference>
<comment type="caution">
    <text evidence="11">The sequence shown here is derived from an EMBL/GenBank/DDBJ whole genome shotgun (WGS) entry which is preliminary data.</text>
</comment>
<protein>
    <recommendedName>
        <fullName evidence="10">Peptidase S11 D-alanyl-D-alanine carboxypeptidase A N-terminal domain-containing protein</fullName>
    </recommendedName>
</protein>
<keyword evidence="5" id="KW-0573">Peptidoglycan synthesis</keyword>
<name>A0A1F5NP14_9BACT</name>
<dbReference type="GO" id="GO:0006508">
    <property type="term" value="P:proteolysis"/>
    <property type="evidence" value="ECO:0007669"/>
    <property type="project" value="InterPro"/>
</dbReference>
<feature type="active site" description="Proton acceptor" evidence="7">
    <location>
        <position position="101"/>
    </location>
</feature>
<dbReference type="SUPFAM" id="SSF56601">
    <property type="entry name" value="beta-lactamase/transpeptidase-like"/>
    <property type="match status" value="1"/>
</dbReference>
<feature type="active site" evidence="7">
    <location>
        <position position="153"/>
    </location>
</feature>
<keyword evidence="2" id="KW-0732">Signal</keyword>
<dbReference type="Pfam" id="PF00768">
    <property type="entry name" value="Peptidase_S11"/>
    <property type="match status" value="1"/>
</dbReference>
<keyword evidence="4" id="KW-0133">Cell shape</keyword>
<gene>
    <name evidence="11" type="ORF">A2751_05355</name>
</gene>
<feature type="binding site" evidence="8">
    <location>
        <position position="260"/>
    </location>
    <ligand>
        <name>substrate</name>
    </ligand>
</feature>
<feature type="domain" description="Peptidase S11 D-alanyl-D-alanine carboxypeptidase A N-terminal" evidence="10">
    <location>
        <begin position="62"/>
        <end position="273"/>
    </location>
</feature>
<dbReference type="InterPro" id="IPR001967">
    <property type="entry name" value="Peptidase_S11_N"/>
</dbReference>
<dbReference type="GO" id="GO:0009252">
    <property type="term" value="P:peptidoglycan biosynthetic process"/>
    <property type="evidence" value="ECO:0007669"/>
    <property type="project" value="UniProtKB-KW"/>
</dbReference>
<evidence type="ECO:0000256" key="2">
    <source>
        <dbReference type="ARBA" id="ARBA00022729"/>
    </source>
</evidence>
<evidence type="ECO:0000259" key="10">
    <source>
        <dbReference type="Pfam" id="PF00768"/>
    </source>
</evidence>
<evidence type="ECO:0000256" key="4">
    <source>
        <dbReference type="ARBA" id="ARBA00022960"/>
    </source>
</evidence>
<evidence type="ECO:0000256" key="3">
    <source>
        <dbReference type="ARBA" id="ARBA00022801"/>
    </source>
</evidence>
<dbReference type="Proteomes" id="UP000176864">
    <property type="component" value="Unassembled WGS sequence"/>
</dbReference>
<dbReference type="PRINTS" id="PR00725">
    <property type="entry name" value="DADACBPTASE1"/>
</dbReference>
<organism evidence="11 12">
    <name type="scientific">Candidatus Doudnabacteria bacterium RIFCSPHIGHO2_01_FULL_46_14</name>
    <dbReference type="NCBI Taxonomy" id="1817824"/>
    <lineage>
        <taxon>Bacteria</taxon>
        <taxon>Candidatus Doudnaibacteriota</taxon>
    </lineage>
</organism>
<proteinExistence type="inferred from homology"/>
<keyword evidence="3" id="KW-0378">Hydrolase</keyword>
<evidence type="ECO:0000313" key="11">
    <source>
        <dbReference type="EMBL" id="OGE79429.1"/>
    </source>
</evidence>
<dbReference type="InterPro" id="IPR012338">
    <property type="entry name" value="Beta-lactam/transpept-like"/>
</dbReference>
<dbReference type="PANTHER" id="PTHR21581">
    <property type="entry name" value="D-ALANYL-D-ALANINE CARBOXYPEPTIDASE"/>
    <property type="match status" value="1"/>
</dbReference>